<dbReference type="OrthoDB" id="28313at2157"/>
<dbReference type="Gene3D" id="3.60.15.10">
    <property type="entry name" value="Ribonuclease Z/Hydroxyacylglutathione hydrolase-like"/>
    <property type="match status" value="1"/>
</dbReference>
<accession>B5IFD2</accession>
<gene>
    <name evidence="1" type="ordered locus">Aboo_0029</name>
</gene>
<dbReference type="InterPro" id="IPR036866">
    <property type="entry name" value="RibonucZ/Hydroxyglut_hydro"/>
</dbReference>
<proteinExistence type="predicted"/>
<sequence>MEIKWHGHSCFEIGEGTKIVIDPHDGRSLGIKAPVVKADVVLITHHHFDHDAVRVVKGNFKVIDSPGEYEMGDVHIKGIPAYHDEQYGKKRGQITMYKIENEGIKLLHVGDLGHVLTSEQLDEIGKIDILFTPVGGVYTVDAKKAYENVKLLKPKVVIPMHYKVSGMTLGIQPLDPFISYFPEDKVEHVGNSINFTKEDLPRETQVWVFIR</sequence>
<dbReference type="Proteomes" id="UP000001400">
    <property type="component" value="Chromosome"/>
</dbReference>
<reference evidence="1" key="1">
    <citation type="submission" date="2010-02" db="EMBL/GenBank/DDBJ databases">
        <title>Complete sequence of Aciduliprofundum boonei T469.</title>
        <authorList>
            <consortium name="US DOE Joint Genome Institute"/>
            <person name="Lucas S."/>
            <person name="Copeland A."/>
            <person name="Lapidus A."/>
            <person name="Cheng J.-F."/>
            <person name="Bruce D."/>
            <person name="Goodwin L."/>
            <person name="Pitluck S."/>
            <person name="Saunders E."/>
            <person name="Detter J.C."/>
            <person name="Han C."/>
            <person name="Tapia R."/>
            <person name="Land M."/>
            <person name="Hauser L."/>
            <person name="Kyrpides N."/>
            <person name="Mikhailova N."/>
            <person name="Flores G."/>
            <person name="Reysenbach A.-L."/>
            <person name="Woyke T."/>
        </authorList>
    </citation>
    <scope>NUCLEOTIDE SEQUENCE</scope>
    <source>
        <strain evidence="1">T469</strain>
    </source>
</reference>
<keyword evidence="2" id="KW-1185">Reference proteome</keyword>
<name>B5IFD2_ACIB4</name>
<keyword evidence="1" id="KW-0378">Hydrolase</keyword>
<dbReference type="EMBL" id="CP001941">
    <property type="protein sequence ID" value="ADD07841.1"/>
    <property type="molecule type" value="Genomic_DNA"/>
</dbReference>
<dbReference type="GO" id="GO:0016787">
    <property type="term" value="F:hydrolase activity"/>
    <property type="evidence" value="ECO:0007669"/>
    <property type="project" value="UniProtKB-KW"/>
</dbReference>
<evidence type="ECO:0000313" key="1">
    <source>
        <dbReference type="EMBL" id="ADD07841.1"/>
    </source>
</evidence>
<organism evidence="1 2">
    <name type="scientific">Aciduliprofundum boonei (strain DSM 19572 / T469)</name>
    <dbReference type="NCBI Taxonomy" id="439481"/>
    <lineage>
        <taxon>Archaea</taxon>
        <taxon>Methanobacteriati</taxon>
        <taxon>Thermoplasmatota</taxon>
        <taxon>DHVE2 group</taxon>
        <taxon>Candidatus Aciduliprofundum</taxon>
    </lineage>
</organism>
<dbReference type="SUPFAM" id="SSF56281">
    <property type="entry name" value="Metallo-hydrolase/oxidoreductase"/>
    <property type="match status" value="1"/>
</dbReference>
<dbReference type="PANTHER" id="PTHR42967:SF1">
    <property type="entry name" value="MBL FOLD METALLO-HYDROLASE"/>
    <property type="match status" value="1"/>
</dbReference>
<dbReference type="GeneID" id="8826963"/>
<dbReference type="eggNOG" id="arCOG00497">
    <property type="taxonomic scope" value="Archaea"/>
</dbReference>
<dbReference type="KEGG" id="abi:Aboo_0029"/>
<dbReference type="Pfam" id="PF13483">
    <property type="entry name" value="Lactamase_B_3"/>
    <property type="match status" value="1"/>
</dbReference>
<evidence type="ECO:0000313" key="2">
    <source>
        <dbReference type="Proteomes" id="UP000001400"/>
    </source>
</evidence>
<protein>
    <submittedName>
        <fullName evidence="1">Zn-dependent hydrolase of the beta-lactamase fold-like protein</fullName>
    </submittedName>
</protein>
<dbReference type="PANTHER" id="PTHR42967">
    <property type="entry name" value="METAL DEPENDENT HYDROLASE"/>
    <property type="match status" value="1"/>
</dbReference>
<dbReference type="STRING" id="439481.Aboo_0029"/>
<dbReference type="RefSeq" id="WP_008085490.1">
    <property type="nucleotide sequence ID" value="NC_013926.1"/>
</dbReference>
<dbReference type="HOGENOM" id="CLU_070010_3_0_2"/>
<dbReference type="AlphaFoldDB" id="B5IFD2"/>